<keyword evidence="3" id="KW-1185">Reference proteome</keyword>
<evidence type="ECO:0000256" key="1">
    <source>
        <dbReference type="SAM" id="MobiDB-lite"/>
    </source>
</evidence>
<dbReference type="AlphaFoldDB" id="A0A1Q9EJV0"/>
<protein>
    <submittedName>
        <fullName evidence="2">Uncharacterized protein</fullName>
    </submittedName>
</protein>
<gene>
    <name evidence="2" type="ORF">AK812_SmicGene8833</name>
</gene>
<dbReference type="EMBL" id="LSRX01000132">
    <property type="protein sequence ID" value="OLQ07724.1"/>
    <property type="molecule type" value="Genomic_DNA"/>
</dbReference>
<reference evidence="2 3" key="1">
    <citation type="submission" date="2016-02" db="EMBL/GenBank/DDBJ databases">
        <title>Genome analysis of coral dinoflagellate symbionts highlights evolutionary adaptations to a symbiotic lifestyle.</title>
        <authorList>
            <person name="Aranda M."/>
            <person name="Li Y."/>
            <person name="Liew Y.J."/>
            <person name="Baumgarten S."/>
            <person name="Simakov O."/>
            <person name="Wilson M."/>
            <person name="Piel J."/>
            <person name="Ashoor H."/>
            <person name="Bougouffa S."/>
            <person name="Bajic V.B."/>
            <person name="Ryu T."/>
            <person name="Ravasi T."/>
            <person name="Bayer T."/>
            <person name="Micklem G."/>
            <person name="Kim H."/>
            <person name="Bhak J."/>
            <person name="Lajeunesse T.C."/>
            <person name="Voolstra C.R."/>
        </authorList>
    </citation>
    <scope>NUCLEOTIDE SEQUENCE [LARGE SCALE GENOMIC DNA]</scope>
    <source>
        <strain evidence="2 3">CCMP2467</strain>
    </source>
</reference>
<accession>A0A1Q9EJV0</accession>
<proteinExistence type="predicted"/>
<name>A0A1Q9EJV0_SYMMI</name>
<dbReference type="Proteomes" id="UP000186817">
    <property type="component" value="Unassembled WGS sequence"/>
</dbReference>
<organism evidence="2 3">
    <name type="scientific">Symbiodinium microadriaticum</name>
    <name type="common">Dinoflagellate</name>
    <name type="synonym">Zooxanthella microadriatica</name>
    <dbReference type="NCBI Taxonomy" id="2951"/>
    <lineage>
        <taxon>Eukaryota</taxon>
        <taxon>Sar</taxon>
        <taxon>Alveolata</taxon>
        <taxon>Dinophyceae</taxon>
        <taxon>Suessiales</taxon>
        <taxon>Symbiodiniaceae</taxon>
        <taxon>Symbiodinium</taxon>
    </lineage>
</organism>
<evidence type="ECO:0000313" key="3">
    <source>
        <dbReference type="Proteomes" id="UP000186817"/>
    </source>
</evidence>
<sequence length="145" mass="15929">MFNQASRPAAMSIEQLKADASDSRRRVLEAVRPQGDVIDQEVLSKTRDEISRGWLKGPIDCDKLEAHDILNRRFGLDQGSKVRLIDDFSFSDVNATVGVKESPKPHAVDVIAGMTLNAMPACPGQKWLGSTSRRSVFAPHLSVEA</sequence>
<feature type="region of interest" description="Disordered" evidence="1">
    <location>
        <begin position="1"/>
        <end position="21"/>
    </location>
</feature>
<comment type="caution">
    <text evidence="2">The sequence shown here is derived from an EMBL/GenBank/DDBJ whole genome shotgun (WGS) entry which is preliminary data.</text>
</comment>
<evidence type="ECO:0000313" key="2">
    <source>
        <dbReference type="EMBL" id="OLQ07724.1"/>
    </source>
</evidence>